<keyword evidence="1" id="KW-0472">Membrane</keyword>
<sequence length="401" mass="44954">MTCPCHWSVQAAFLVLPVLAWGQGEQLQHGDCANPIELKPGREYIYEKSPFGPGKKQEFDGNEHTLHLFPAEINTVWYRFNAPAEGLVIFEVRPFRQADDYDWMLFKQESTASCDSIFRYGIKPLRSNRARNDLRMSSKTGLHRDYENLHAPPGPGKSYSKPIAVKRGETYLLVLDNIYPGGEGHSIIVHYADREVLPSVTIKGRIIDKVTGKPISAKIYAEEDSTGYSLLEALVDSIPAAFTVEVSRNTAVRLAAVKKDYLLTTLNFRAGTADTSLVLSLEPADKGSRMVLFNIHFLPNKAEFQPDSFSELQRLLEFMQQSADKYIRITGHTNSNVFTSKSWLLDLSVYRAAAVRDYLTGHGIEPGRIRIAGAGGSRPLTESNEMKEAMKNLRVEIELLN</sequence>
<comment type="caution">
    <text evidence="3">The sequence shown here is derived from an EMBL/GenBank/DDBJ whole genome shotgun (WGS) entry which is preliminary data.</text>
</comment>
<proteinExistence type="predicted"/>
<evidence type="ECO:0000259" key="2">
    <source>
        <dbReference type="PROSITE" id="PS51123"/>
    </source>
</evidence>
<gene>
    <name evidence="3" type="ORF">EDD80_102259</name>
</gene>
<dbReference type="InterPro" id="IPR006665">
    <property type="entry name" value="OmpA-like"/>
</dbReference>
<organism evidence="3 4">
    <name type="scientific">Anseongella ginsenosidimutans</name>
    <dbReference type="NCBI Taxonomy" id="496056"/>
    <lineage>
        <taxon>Bacteria</taxon>
        <taxon>Pseudomonadati</taxon>
        <taxon>Bacteroidota</taxon>
        <taxon>Sphingobacteriia</taxon>
        <taxon>Sphingobacteriales</taxon>
        <taxon>Sphingobacteriaceae</taxon>
        <taxon>Anseongella</taxon>
    </lineage>
</organism>
<name>A0A4R3KUI1_9SPHI</name>
<dbReference type="GO" id="GO:0016020">
    <property type="term" value="C:membrane"/>
    <property type="evidence" value="ECO:0007669"/>
    <property type="project" value="UniProtKB-UniRule"/>
</dbReference>
<dbReference type="PANTHER" id="PTHR30329">
    <property type="entry name" value="STATOR ELEMENT OF FLAGELLAR MOTOR COMPLEX"/>
    <property type="match status" value="1"/>
</dbReference>
<dbReference type="InterPro" id="IPR050330">
    <property type="entry name" value="Bact_OuterMem_StrucFunc"/>
</dbReference>
<dbReference type="Proteomes" id="UP000295807">
    <property type="component" value="Unassembled WGS sequence"/>
</dbReference>
<keyword evidence="4" id="KW-1185">Reference proteome</keyword>
<dbReference type="Gene3D" id="3.30.1330.60">
    <property type="entry name" value="OmpA-like domain"/>
    <property type="match status" value="1"/>
</dbReference>
<reference evidence="3 4" key="1">
    <citation type="submission" date="2019-03" db="EMBL/GenBank/DDBJ databases">
        <title>Genomic Encyclopedia of Type Strains, Phase IV (KMG-IV): sequencing the most valuable type-strain genomes for metagenomic binning, comparative biology and taxonomic classification.</title>
        <authorList>
            <person name="Goeker M."/>
        </authorList>
    </citation>
    <scope>NUCLEOTIDE SEQUENCE [LARGE SCALE GENOMIC DNA]</scope>
    <source>
        <strain evidence="3 4">DSM 21100</strain>
    </source>
</reference>
<protein>
    <submittedName>
        <fullName evidence="3">OmpA family protein</fullName>
    </submittedName>
</protein>
<evidence type="ECO:0000313" key="4">
    <source>
        <dbReference type="Proteomes" id="UP000295807"/>
    </source>
</evidence>
<dbReference type="SUPFAM" id="SSF103088">
    <property type="entry name" value="OmpA-like"/>
    <property type="match status" value="1"/>
</dbReference>
<evidence type="ECO:0000313" key="3">
    <source>
        <dbReference type="EMBL" id="TCS89067.1"/>
    </source>
</evidence>
<dbReference type="EMBL" id="SMAD01000002">
    <property type="protein sequence ID" value="TCS89067.1"/>
    <property type="molecule type" value="Genomic_DNA"/>
</dbReference>
<dbReference type="OrthoDB" id="791577at2"/>
<accession>A0A4R3KUI1</accession>
<dbReference type="AlphaFoldDB" id="A0A4R3KUI1"/>
<feature type="domain" description="OmpA-like" evidence="2">
    <location>
        <begin position="284"/>
        <end position="401"/>
    </location>
</feature>
<dbReference type="PANTHER" id="PTHR30329:SF21">
    <property type="entry name" value="LIPOPROTEIN YIAD-RELATED"/>
    <property type="match status" value="1"/>
</dbReference>
<evidence type="ECO:0000256" key="1">
    <source>
        <dbReference type="PROSITE-ProRule" id="PRU00473"/>
    </source>
</evidence>
<dbReference type="PROSITE" id="PS51123">
    <property type="entry name" value="OMPA_2"/>
    <property type="match status" value="1"/>
</dbReference>
<dbReference type="RefSeq" id="WP_132128157.1">
    <property type="nucleotide sequence ID" value="NZ_CP042432.1"/>
</dbReference>
<dbReference type="CDD" id="cd07185">
    <property type="entry name" value="OmpA_C-like"/>
    <property type="match status" value="1"/>
</dbReference>
<dbReference type="Pfam" id="PF00691">
    <property type="entry name" value="OmpA"/>
    <property type="match status" value="1"/>
</dbReference>
<dbReference type="InterPro" id="IPR036737">
    <property type="entry name" value="OmpA-like_sf"/>
</dbReference>